<feature type="transmembrane region" description="Helical" evidence="1">
    <location>
        <begin position="21"/>
        <end position="44"/>
    </location>
</feature>
<feature type="transmembrane region" description="Helical" evidence="1">
    <location>
        <begin position="117"/>
        <end position="136"/>
    </location>
</feature>
<dbReference type="OrthoDB" id="1368261at2"/>
<evidence type="ECO:0000313" key="2">
    <source>
        <dbReference type="EMBL" id="SDF61903.1"/>
    </source>
</evidence>
<protein>
    <submittedName>
        <fullName evidence="2">Uncharacterized protein</fullName>
    </submittedName>
</protein>
<feature type="transmembrane region" description="Helical" evidence="1">
    <location>
        <begin position="192"/>
        <end position="212"/>
    </location>
</feature>
<dbReference type="EMBL" id="FNBN01000002">
    <property type="protein sequence ID" value="SDF61903.1"/>
    <property type="molecule type" value="Genomic_DNA"/>
</dbReference>
<evidence type="ECO:0000313" key="3">
    <source>
        <dbReference type="Proteomes" id="UP000199045"/>
    </source>
</evidence>
<name>A0A1G7MJL4_CHIFI</name>
<organism evidence="2 3">
    <name type="scientific">Chitinophaga filiformis</name>
    <name type="common">Myxococcus filiformis</name>
    <name type="synonym">Flexibacter filiformis</name>
    <dbReference type="NCBI Taxonomy" id="104663"/>
    <lineage>
        <taxon>Bacteria</taxon>
        <taxon>Pseudomonadati</taxon>
        <taxon>Bacteroidota</taxon>
        <taxon>Chitinophagia</taxon>
        <taxon>Chitinophagales</taxon>
        <taxon>Chitinophagaceae</taxon>
        <taxon>Chitinophaga</taxon>
    </lineage>
</organism>
<dbReference type="STRING" id="104663.SAMN04488121_102460"/>
<reference evidence="2 3" key="1">
    <citation type="submission" date="2016-10" db="EMBL/GenBank/DDBJ databases">
        <authorList>
            <person name="de Groot N.N."/>
        </authorList>
    </citation>
    <scope>NUCLEOTIDE SEQUENCE [LARGE SCALE GENOMIC DNA]</scope>
    <source>
        <strain evidence="2 3">DSM 527</strain>
    </source>
</reference>
<dbReference type="Proteomes" id="UP000199045">
    <property type="component" value="Unassembled WGS sequence"/>
</dbReference>
<dbReference type="RefSeq" id="WP_089830839.1">
    <property type="nucleotide sequence ID" value="NZ_FNBN01000002.1"/>
</dbReference>
<gene>
    <name evidence="2" type="ORF">SAMN04488121_102460</name>
</gene>
<keyword evidence="1" id="KW-1133">Transmembrane helix</keyword>
<sequence>MKIFKAKINYSWFKENIGMIVLIPTILGGIWQLAELLALGTPYIRFFSISQLVSDGLLVLSILSFCIFGVLLVARTEIFRFGRLLFINEESPENSGNTVNDEHFFIKDDKIDKHEKIFNYILFAVMLVAVFYWIYIGFFRQQLKYSVNWNKITPSGIISFFMYLGSAFIVLGSLVISILAIAEKKVNFRNKYIRRSGPLLVSLVLIPVFFFGGKSLRFFHNSFLMPDNLKNRDYIEQQIKTNNPRLEGWNIAYYNDKFVFVAIEDSSCKQLIEVLEFDAMFSPLTSH</sequence>
<keyword evidence="1" id="KW-0812">Transmembrane</keyword>
<accession>A0A1G7MJL4</accession>
<evidence type="ECO:0000256" key="1">
    <source>
        <dbReference type="SAM" id="Phobius"/>
    </source>
</evidence>
<dbReference type="AlphaFoldDB" id="A0A1G7MJL4"/>
<proteinExistence type="predicted"/>
<keyword evidence="1" id="KW-0472">Membrane</keyword>
<feature type="transmembrane region" description="Helical" evidence="1">
    <location>
        <begin position="56"/>
        <end position="74"/>
    </location>
</feature>
<feature type="transmembrane region" description="Helical" evidence="1">
    <location>
        <begin position="156"/>
        <end position="180"/>
    </location>
</feature>